<dbReference type="RefSeq" id="WP_252586457.1">
    <property type="nucleotide sequence ID" value="NZ_JAMWYS010000024.1"/>
</dbReference>
<keyword evidence="1" id="KW-0732">Signal</keyword>
<feature type="chain" id="PRO_5040915843" evidence="1">
    <location>
        <begin position="20"/>
        <end position="249"/>
    </location>
</feature>
<dbReference type="AlphaFoldDB" id="A0A9X2F5A6"/>
<sequence>MKKCLLLITLFISSLNVFADCAKNELTFWPKQHSVNANSLFLITAIGNKTEVLDGLNNLYVIYLQSGKEKVKLIVKETYTGDLAMKQSLLALEHDLTPGKTYELKIDFNPKIKPAAFKNTTLDKKAITAKWSVRSLPDTIAPVWIAKPKLLERSSFEAEQSASSTVRLNTTIEESSEYLIKTSLVNTKTGKATTFYLLPVNHQIRIGHNECYGEFVFGEMDDCEVTFALVDESGNITAWDEDPIKLIKP</sequence>
<name>A0A9X2F5A6_9SPHI</name>
<keyword evidence="3" id="KW-1185">Reference proteome</keyword>
<dbReference type="Proteomes" id="UP001155182">
    <property type="component" value="Unassembled WGS sequence"/>
</dbReference>
<evidence type="ECO:0000313" key="2">
    <source>
        <dbReference type="EMBL" id="MCO4292173.1"/>
    </source>
</evidence>
<protein>
    <submittedName>
        <fullName evidence="2">Uncharacterized protein</fullName>
    </submittedName>
</protein>
<comment type="caution">
    <text evidence="2">The sequence shown here is derived from an EMBL/GenBank/DDBJ whole genome shotgun (WGS) entry which is preliminary data.</text>
</comment>
<reference evidence="2" key="1">
    <citation type="submission" date="2022-06" db="EMBL/GenBank/DDBJ databases">
        <title>Solitalea sp. MAHUQ-68 isolated from rhizospheric soil.</title>
        <authorList>
            <person name="Huq M.A."/>
        </authorList>
    </citation>
    <scope>NUCLEOTIDE SEQUENCE</scope>
    <source>
        <strain evidence="2">MAHUQ-68</strain>
    </source>
</reference>
<organism evidence="2 3">
    <name type="scientific">Solitalea agri</name>
    <dbReference type="NCBI Taxonomy" id="2953739"/>
    <lineage>
        <taxon>Bacteria</taxon>
        <taxon>Pseudomonadati</taxon>
        <taxon>Bacteroidota</taxon>
        <taxon>Sphingobacteriia</taxon>
        <taxon>Sphingobacteriales</taxon>
        <taxon>Sphingobacteriaceae</taxon>
        <taxon>Solitalea</taxon>
    </lineage>
</organism>
<gene>
    <name evidence="2" type="ORF">NF867_04775</name>
</gene>
<accession>A0A9X2F5A6</accession>
<dbReference type="EMBL" id="JAMWYS010000024">
    <property type="protein sequence ID" value="MCO4292173.1"/>
    <property type="molecule type" value="Genomic_DNA"/>
</dbReference>
<evidence type="ECO:0000313" key="3">
    <source>
        <dbReference type="Proteomes" id="UP001155182"/>
    </source>
</evidence>
<proteinExistence type="predicted"/>
<evidence type="ECO:0000256" key="1">
    <source>
        <dbReference type="SAM" id="SignalP"/>
    </source>
</evidence>
<feature type="signal peptide" evidence="1">
    <location>
        <begin position="1"/>
        <end position="19"/>
    </location>
</feature>